<dbReference type="Pfam" id="PF12796">
    <property type="entry name" value="Ank_2"/>
    <property type="match status" value="1"/>
</dbReference>
<evidence type="ECO:0000313" key="3">
    <source>
        <dbReference type="Proteomes" id="UP000481153"/>
    </source>
</evidence>
<feature type="repeat" description="ANK" evidence="1">
    <location>
        <begin position="165"/>
        <end position="197"/>
    </location>
</feature>
<dbReference type="SMART" id="SM00248">
    <property type="entry name" value="ANK"/>
    <property type="match status" value="2"/>
</dbReference>
<dbReference type="PROSITE" id="PS50088">
    <property type="entry name" value="ANK_REPEAT"/>
    <property type="match status" value="1"/>
</dbReference>
<keyword evidence="3" id="KW-1185">Reference proteome</keyword>
<dbReference type="AlphaFoldDB" id="A0A6G0XGQ5"/>
<dbReference type="PANTHER" id="PTHR24183:SF1">
    <property type="entry name" value="FIBRONECTIN TYPE 3 AND ANKYRIN REPEAT DOMAINS PROTEIN 1"/>
    <property type="match status" value="1"/>
</dbReference>
<comment type="caution">
    <text evidence="2">The sequence shown here is derived from an EMBL/GenBank/DDBJ whole genome shotgun (WGS) entry which is preliminary data.</text>
</comment>
<protein>
    <submittedName>
        <fullName evidence="2">Uncharacterized protein</fullName>
    </submittedName>
</protein>
<dbReference type="EMBL" id="VJMJ01000064">
    <property type="protein sequence ID" value="KAF0739427.1"/>
    <property type="molecule type" value="Genomic_DNA"/>
</dbReference>
<dbReference type="InterPro" id="IPR036770">
    <property type="entry name" value="Ankyrin_rpt-contain_sf"/>
</dbReference>
<dbReference type="PROSITE" id="PS50297">
    <property type="entry name" value="ANK_REP_REGION"/>
    <property type="match status" value="1"/>
</dbReference>
<keyword evidence="1" id="KW-0040">ANK repeat</keyword>
<dbReference type="Proteomes" id="UP000481153">
    <property type="component" value="Unassembled WGS sequence"/>
</dbReference>
<accession>A0A6G0XGQ5</accession>
<dbReference type="PANTHER" id="PTHR24183">
    <property type="entry name" value="FIBRONECTIN TYPE 3 AND ANKYRIN REPEAT DOMAINS PROTEIN 1"/>
    <property type="match status" value="1"/>
</dbReference>
<name>A0A6G0XGQ5_9STRA</name>
<organism evidence="2 3">
    <name type="scientific">Aphanomyces euteiches</name>
    <dbReference type="NCBI Taxonomy" id="100861"/>
    <lineage>
        <taxon>Eukaryota</taxon>
        <taxon>Sar</taxon>
        <taxon>Stramenopiles</taxon>
        <taxon>Oomycota</taxon>
        <taxon>Saprolegniomycetes</taxon>
        <taxon>Saprolegniales</taxon>
        <taxon>Verrucalvaceae</taxon>
        <taxon>Aphanomyces</taxon>
    </lineage>
</organism>
<sequence>MESFADQHGQDLELIRSLNSLSLGDSEDPPSGDEEVQIFRQYVDSLERQLLDILRQKENDMTMCKASAECTFAKNNAGRILVALFDHANGAKVDGLKVWWETGNIQTRNGPAHWRVDPRTLRDKRGFNFLHAAVNRNLAKESSKIALVELLVDTMGFDVNATDFVGRTSLHLAALNGYEDLVQCLLSKGANPIIKDKAGMTALSIVQQVSGIPEGIVKALLAAEREFRRDASLSPPNASQADVLASVYFLKRLKKYFSIHYKSTIEREVANLFKKIQTLSDGSQISLDTITRELSLDRNVETIFTYHAFTSPGFINAFKIEGSRFSIYSSVDEALHPPATWINFIQRVLHKCSIAHTDFSSIDNERQVWYYAALYYVQAEEIPRRLDVQKGSTEAHFSTKENISVDLSNNILIQGQIYCIVAQTSELIILDRPFEGPTARECKAYNVNSSLHPPYISVLKLEERTPGNKFDKMSAEDEMTQDYQRIAPDESFEIAMKIGPVIKRSEAVELVKEWKATCKDAFLKHEWARYPWPKVNLL</sequence>
<proteinExistence type="predicted"/>
<dbReference type="Gene3D" id="1.25.40.20">
    <property type="entry name" value="Ankyrin repeat-containing domain"/>
    <property type="match status" value="1"/>
</dbReference>
<gene>
    <name evidence="2" type="ORF">Ae201684_004993</name>
</gene>
<evidence type="ECO:0000313" key="2">
    <source>
        <dbReference type="EMBL" id="KAF0739427.1"/>
    </source>
</evidence>
<dbReference type="VEuPathDB" id="FungiDB:AeMF1_016869"/>
<dbReference type="InterPro" id="IPR002110">
    <property type="entry name" value="Ankyrin_rpt"/>
</dbReference>
<dbReference type="GO" id="GO:0005634">
    <property type="term" value="C:nucleus"/>
    <property type="evidence" value="ECO:0007669"/>
    <property type="project" value="TreeGrafter"/>
</dbReference>
<evidence type="ECO:0000256" key="1">
    <source>
        <dbReference type="PROSITE-ProRule" id="PRU00023"/>
    </source>
</evidence>
<reference evidence="2 3" key="1">
    <citation type="submission" date="2019-07" db="EMBL/GenBank/DDBJ databases">
        <title>Genomics analysis of Aphanomyces spp. identifies a new class of oomycete effector associated with host adaptation.</title>
        <authorList>
            <person name="Gaulin E."/>
        </authorList>
    </citation>
    <scope>NUCLEOTIDE SEQUENCE [LARGE SCALE GENOMIC DNA]</scope>
    <source>
        <strain evidence="2 3">ATCC 201684</strain>
    </source>
</reference>
<dbReference type="SUPFAM" id="SSF48403">
    <property type="entry name" value="Ankyrin repeat"/>
    <property type="match status" value="1"/>
</dbReference>